<evidence type="ECO:0000313" key="4">
    <source>
        <dbReference type="Proteomes" id="UP000030023"/>
    </source>
</evidence>
<organism evidence="3 4">
    <name type="scientific">Oenococcus alcoholitolerans</name>
    <dbReference type="NCBI Taxonomy" id="931074"/>
    <lineage>
        <taxon>Bacteria</taxon>
        <taxon>Bacillati</taxon>
        <taxon>Bacillota</taxon>
        <taxon>Bacilli</taxon>
        <taxon>Lactobacillales</taxon>
        <taxon>Lactobacillaceae</taxon>
        <taxon>Oenococcus</taxon>
    </lineage>
</organism>
<dbReference type="SUPFAM" id="SSF53062">
    <property type="entry name" value="PTS system fructose IIA component-like"/>
    <property type="match status" value="1"/>
</dbReference>
<evidence type="ECO:0000259" key="2">
    <source>
        <dbReference type="PROSITE" id="PS51096"/>
    </source>
</evidence>
<protein>
    <recommendedName>
        <fullName evidence="2">PTS EIIA type-4 domain-containing protein</fullName>
    </recommendedName>
</protein>
<dbReference type="Gene3D" id="3.40.50.510">
    <property type="entry name" value="Phosphotransferase system, mannose-type IIA component"/>
    <property type="match status" value="1"/>
</dbReference>
<dbReference type="EMBL" id="AXCV01000066">
    <property type="protein sequence ID" value="KGO32207.1"/>
    <property type="molecule type" value="Genomic_DNA"/>
</dbReference>
<sequence length="362" mass="41419">MCAEAYARSDGKKQLVIGKISKNSFLIKARQNTLQENIDNLYSALIQIDQDPANIFEQLKASLKEKKPISEQSFLVIKALNRISTMTNEILSNTFSQTIQQSIKKNITEVYGVSFPQEESFWRNVGSAFLLANLYKDNKKTAGVRYSLQTIIKKNYPRSLYLYKKLLSKLKVPIEHNDYCYLPFFVLMSQSAEKIESIKYNAIILTHGKSTAASIQQVVNSLCGNFLFEAFDMPLDISINEINSYVQEYLNKQSSSTNGNIILFDMGSLGQMFREIKKISNQELLVINDVSTAMALDIGLRIQRNEAFQTIAENSQKYGLTTKAQYYEGLSNKKNNHSLLYVWCRSFRRIEKIDRNDSFKLA</sequence>
<proteinExistence type="predicted"/>
<dbReference type="InterPro" id="IPR036662">
    <property type="entry name" value="PTS_EIIA_man-typ_sf"/>
</dbReference>
<keyword evidence="1" id="KW-0808">Transferase</keyword>
<evidence type="ECO:0000256" key="1">
    <source>
        <dbReference type="ARBA" id="ARBA00022679"/>
    </source>
</evidence>
<dbReference type="PROSITE" id="PS51096">
    <property type="entry name" value="PTS_EIIA_TYPE_4"/>
    <property type="match status" value="1"/>
</dbReference>
<dbReference type="InterPro" id="IPR004701">
    <property type="entry name" value="PTS_EIIA_man-typ"/>
</dbReference>
<accession>A0ABR4XRV7</accession>
<evidence type="ECO:0000313" key="3">
    <source>
        <dbReference type="EMBL" id="KGO32207.1"/>
    </source>
</evidence>
<feature type="domain" description="PTS EIIA type-4" evidence="2">
    <location>
        <begin position="199"/>
        <end position="330"/>
    </location>
</feature>
<reference evidence="3 4" key="1">
    <citation type="journal article" date="2014" name="Antonie Van Leeuwenhoek">
        <title>Oenococcus alcoholitolerans sp. nov., a lactic acid bacteria isolated from cachaca and ethanol fermentation processes.</title>
        <authorList>
            <person name="Badotti F."/>
            <person name="Moreira A.P."/>
            <person name="Tonon L.A."/>
            <person name="de Lucena B.T."/>
            <person name="Gomes Fde C."/>
            <person name="Kruger R."/>
            <person name="Thompson C.C."/>
            <person name="de Morais M.A.Jr."/>
            <person name="Rosa C.A."/>
            <person name="Thompson F.L."/>
        </authorList>
    </citation>
    <scope>NUCLEOTIDE SEQUENCE [LARGE SCALE GENOMIC DNA]</scope>
    <source>
        <strain evidence="3 4">UFRJ-M7.2.18</strain>
    </source>
</reference>
<keyword evidence="4" id="KW-1185">Reference proteome</keyword>
<comment type="caution">
    <text evidence="3">The sequence shown here is derived from an EMBL/GenBank/DDBJ whole genome shotgun (WGS) entry which is preliminary data.</text>
</comment>
<dbReference type="Proteomes" id="UP000030023">
    <property type="component" value="Unassembled WGS sequence"/>
</dbReference>
<gene>
    <name evidence="3" type="ORF">Q757_02375</name>
</gene>
<name>A0ABR4XRV7_9LACO</name>